<organism evidence="2 3">
    <name type="scientific">Slackia piriformis YIT 12062</name>
    <dbReference type="NCBI Taxonomy" id="742818"/>
    <lineage>
        <taxon>Bacteria</taxon>
        <taxon>Bacillati</taxon>
        <taxon>Actinomycetota</taxon>
        <taxon>Coriobacteriia</taxon>
        <taxon>Eggerthellales</taxon>
        <taxon>Eggerthellaceae</taxon>
        <taxon>Slackia</taxon>
    </lineage>
</organism>
<dbReference type="Pfam" id="PF04991">
    <property type="entry name" value="LicD"/>
    <property type="match status" value="1"/>
</dbReference>
<dbReference type="HOGENOM" id="CLU_075543_1_0_11"/>
<dbReference type="InterPro" id="IPR007074">
    <property type="entry name" value="LicD/FKTN/FKRP_NTP_transf"/>
</dbReference>
<evidence type="ECO:0000313" key="3">
    <source>
        <dbReference type="Proteomes" id="UP000006069"/>
    </source>
</evidence>
<evidence type="ECO:0000259" key="1">
    <source>
        <dbReference type="Pfam" id="PF04991"/>
    </source>
</evidence>
<sequence length="269" mass="31035">MNKRKLALGEIKKRSVDLLAVFDEYCIENDLTYWMSYGTLIGAARHAGFIPWDDDVDLMMPLEDYKRLLYLVNVEGVSLPAPYRIASTSIPYPSSPHHIWFPKVYDTSTCCKWGGGFRKGADLEMGVWLDIFPLVGTEATGTPSSSAEKFEKYQRKAESCLFDVEGKRNALRALTARLWGYEHWNQAYENLLLQQREMTGSEFVFDTTYPKVVYKTEWFEDTLRLPFEGIELPAPARFDEVLSAYYGDWRTLPPEKERVVAHACDFYEV</sequence>
<dbReference type="InterPro" id="IPR052942">
    <property type="entry name" value="LPS_cholinephosphotransferase"/>
</dbReference>
<comment type="caution">
    <text evidence="2">The sequence shown here is derived from an EMBL/GenBank/DDBJ whole genome shotgun (WGS) entry which is preliminary data.</text>
</comment>
<dbReference type="Proteomes" id="UP000006069">
    <property type="component" value="Unassembled WGS sequence"/>
</dbReference>
<keyword evidence="3" id="KW-1185">Reference proteome</keyword>
<dbReference type="PANTHER" id="PTHR43404">
    <property type="entry name" value="LIPOPOLYSACCHARIDE CHOLINEPHOSPHOTRANSFERASE LICD"/>
    <property type="match status" value="1"/>
</dbReference>
<accession>K0YIJ5</accession>
<dbReference type="GO" id="GO:0009100">
    <property type="term" value="P:glycoprotein metabolic process"/>
    <property type="evidence" value="ECO:0007669"/>
    <property type="project" value="UniProtKB-ARBA"/>
</dbReference>
<dbReference type="RefSeq" id="WP_009139111.1">
    <property type="nucleotide sequence ID" value="NZ_JH815198.1"/>
</dbReference>
<dbReference type="EMBL" id="ADMD01000007">
    <property type="protein sequence ID" value="EJZ83392.1"/>
    <property type="molecule type" value="Genomic_DNA"/>
</dbReference>
<feature type="domain" description="LicD/FKTN/FKRP nucleotidyltransferase" evidence="1">
    <location>
        <begin position="26"/>
        <end position="247"/>
    </location>
</feature>
<dbReference type="AlphaFoldDB" id="K0YIJ5"/>
<proteinExistence type="predicted"/>
<protein>
    <recommendedName>
        <fullName evidence="1">LicD/FKTN/FKRP nucleotidyltransferase domain-containing protein</fullName>
    </recommendedName>
</protein>
<dbReference type="eggNOG" id="COG3475">
    <property type="taxonomic scope" value="Bacteria"/>
</dbReference>
<name>K0YIJ5_9ACTN</name>
<evidence type="ECO:0000313" key="2">
    <source>
        <dbReference type="EMBL" id="EJZ83392.1"/>
    </source>
</evidence>
<reference evidence="2 3" key="1">
    <citation type="submission" date="2012-08" db="EMBL/GenBank/DDBJ databases">
        <title>The Genome Sequence of Slackia piriformis YIT 12062.</title>
        <authorList>
            <consortium name="The Broad Institute Genome Sequencing Platform"/>
            <person name="Earl A."/>
            <person name="Ward D."/>
            <person name="Feldgarden M."/>
            <person name="Gevers D."/>
            <person name="Morotomi M."/>
            <person name="Walker B."/>
            <person name="Young S.K."/>
            <person name="Zeng Q."/>
            <person name="Gargeya S."/>
            <person name="Fitzgerald M."/>
            <person name="Haas B."/>
            <person name="Abouelleil A."/>
            <person name="Alvarado L."/>
            <person name="Arachchi H.M."/>
            <person name="Berlin A.M."/>
            <person name="Chapman S.B."/>
            <person name="Goldberg J."/>
            <person name="Griggs A."/>
            <person name="Gujja S."/>
            <person name="Hansen M."/>
            <person name="Howarth C."/>
            <person name="Imamovic A."/>
            <person name="Larimer J."/>
            <person name="McCowen C."/>
            <person name="Montmayeur A."/>
            <person name="Murphy C."/>
            <person name="Neiman D."/>
            <person name="Pearson M."/>
            <person name="Priest M."/>
            <person name="Roberts A."/>
            <person name="Saif S."/>
            <person name="Shea T."/>
            <person name="Sisk P."/>
            <person name="Sykes S."/>
            <person name="Wortman J."/>
            <person name="Nusbaum C."/>
            <person name="Birren B."/>
        </authorList>
    </citation>
    <scope>NUCLEOTIDE SEQUENCE [LARGE SCALE GENOMIC DNA]</scope>
    <source>
        <strain evidence="2 3">YIT 12062</strain>
    </source>
</reference>
<dbReference type="PANTHER" id="PTHR43404:SF2">
    <property type="entry name" value="LIPOPOLYSACCHARIDE CHOLINEPHOSPHOTRANSFERASE LICD"/>
    <property type="match status" value="1"/>
</dbReference>
<dbReference type="InParanoid" id="K0YIJ5"/>
<gene>
    <name evidence="2" type="ORF">HMPREF9451_00897</name>
</gene>
<dbReference type="PATRIC" id="fig|742818.3.peg.949"/>